<protein>
    <submittedName>
        <fullName evidence="3">NUDIX hydrolase</fullName>
    </submittedName>
</protein>
<dbReference type="CDD" id="cd04697">
    <property type="entry name" value="NUDIX_Hydrolase"/>
    <property type="match status" value="1"/>
</dbReference>
<dbReference type="Gene3D" id="3.90.79.10">
    <property type="entry name" value="Nucleoside Triphosphate Pyrophosphohydrolase"/>
    <property type="match status" value="1"/>
</dbReference>
<keyword evidence="1 3" id="KW-0378">Hydrolase</keyword>
<dbReference type="EMBL" id="JBJVNE010000020">
    <property type="protein sequence ID" value="MFM9651317.1"/>
    <property type="molecule type" value="Genomic_DNA"/>
</dbReference>
<gene>
    <name evidence="3" type="ORF">ACKI1S_34850</name>
</gene>
<dbReference type="InterPro" id="IPR015797">
    <property type="entry name" value="NUDIX_hydrolase-like_dom_sf"/>
</dbReference>
<evidence type="ECO:0000313" key="4">
    <source>
        <dbReference type="Proteomes" id="UP001631993"/>
    </source>
</evidence>
<dbReference type="RefSeq" id="WP_369278641.1">
    <property type="nucleotide sequence ID" value="NZ_JBJVMW010000018.1"/>
</dbReference>
<dbReference type="PROSITE" id="PS00893">
    <property type="entry name" value="NUDIX_BOX"/>
    <property type="match status" value="1"/>
</dbReference>
<dbReference type="Proteomes" id="UP001631993">
    <property type="component" value="Unassembled WGS sequence"/>
</dbReference>
<proteinExistence type="predicted"/>
<feature type="domain" description="Nudix hydrolase" evidence="2">
    <location>
        <begin position="31"/>
        <end position="163"/>
    </location>
</feature>
<evidence type="ECO:0000256" key="1">
    <source>
        <dbReference type="ARBA" id="ARBA00022801"/>
    </source>
</evidence>
<comment type="caution">
    <text evidence="3">The sequence shown here is derived from an EMBL/GenBank/DDBJ whole genome shotgun (WGS) entry which is preliminary data.</text>
</comment>
<dbReference type="SUPFAM" id="SSF55811">
    <property type="entry name" value="Nudix"/>
    <property type="match status" value="1"/>
</dbReference>
<dbReference type="PANTHER" id="PTHR10885:SF0">
    <property type="entry name" value="ISOPENTENYL-DIPHOSPHATE DELTA-ISOMERASE"/>
    <property type="match status" value="1"/>
</dbReference>
<evidence type="ECO:0000259" key="2">
    <source>
        <dbReference type="PROSITE" id="PS51462"/>
    </source>
</evidence>
<organism evidence="3 4">
    <name type="scientific">Streptomyces galilaeus</name>
    <dbReference type="NCBI Taxonomy" id="33899"/>
    <lineage>
        <taxon>Bacteria</taxon>
        <taxon>Bacillati</taxon>
        <taxon>Actinomycetota</taxon>
        <taxon>Actinomycetes</taxon>
        <taxon>Kitasatosporales</taxon>
        <taxon>Streptomycetaceae</taxon>
        <taxon>Streptomyces</taxon>
    </lineage>
</organism>
<evidence type="ECO:0000313" key="3">
    <source>
        <dbReference type="EMBL" id="MFM9651317.1"/>
    </source>
</evidence>
<dbReference type="PANTHER" id="PTHR10885">
    <property type="entry name" value="ISOPENTENYL-DIPHOSPHATE DELTA-ISOMERASE"/>
    <property type="match status" value="1"/>
</dbReference>
<dbReference type="PROSITE" id="PS51462">
    <property type="entry name" value="NUDIX"/>
    <property type="match status" value="1"/>
</dbReference>
<dbReference type="InterPro" id="IPR000086">
    <property type="entry name" value="NUDIX_hydrolase_dom"/>
</dbReference>
<sequence>MTATGERVDRVDERDRVIGVVDRGDAITNLWLHRVATTVCRDADGRILVHRRPETMSRFPGRYNWLVGGGVEAGESYERAAARELTEELGVPTPTVRFAFKFLCRGVISPYWLGVHEAVVTGDLAPDPEEIDWHAWVTESELRDLTGRLPFVPDGVEALRRYTEGRHARCPE</sequence>
<reference evidence="3 4" key="1">
    <citation type="submission" date="2024-12" db="EMBL/GenBank/DDBJ databases">
        <title>Forecasting of Potato common scab and diversities of Pathogenic streptomyces spp. in china.</title>
        <authorList>
            <person name="Handique U."/>
            <person name="Wu J."/>
        </authorList>
    </citation>
    <scope>NUCLEOTIDE SEQUENCE [LARGE SCALE GENOMIC DNA]</scope>
    <source>
        <strain evidence="3 4">ZRIMU1585</strain>
    </source>
</reference>
<accession>A0ABW9ITK3</accession>
<dbReference type="InterPro" id="IPR020084">
    <property type="entry name" value="NUDIX_hydrolase_CS"/>
</dbReference>
<dbReference type="Pfam" id="PF00293">
    <property type="entry name" value="NUDIX"/>
    <property type="match status" value="1"/>
</dbReference>
<keyword evidence="4" id="KW-1185">Reference proteome</keyword>
<name>A0ABW9ITK3_STRGJ</name>
<dbReference type="GO" id="GO:0016787">
    <property type="term" value="F:hydrolase activity"/>
    <property type="evidence" value="ECO:0007669"/>
    <property type="project" value="UniProtKB-KW"/>
</dbReference>